<dbReference type="NCBIfam" id="NF033436">
    <property type="entry name" value="SpoVM_broad"/>
    <property type="match status" value="1"/>
</dbReference>
<dbReference type="Proteomes" id="UP000824178">
    <property type="component" value="Unassembled WGS sequence"/>
</dbReference>
<dbReference type="AlphaFoldDB" id="A0A9E2NPM0"/>
<evidence type="ECO:0000313" key="1">
    <source>
        <dbReference type="EMBL" id="MBU3818876.1"/>
    </source>
</evidence>
<reference evidence="1" key="2">
    <citation type="submission" date="2021-04" db="EMBL/GenBank/DDBJ databases">
        <authorList>
            <person name="Gilroy R."/>
        </authorList>
    </citation>
    <scope>NUCLEOTIDE SEQUENCE</scope>
    <source>
        <strain evidence="1">742</strain>
    </source>
</reference>
<gene>
    <name evidence="1" type="primary">spoVM</name>
    <name evidence="1" type="ORF">H9864_00590</name>
</gene>
<name>A0A9E2NPM0_9FIRM</name>
<organism evidence="1 2">
    <name type="scientific">Candidatus Faecalibacterium intestinavium</name>
    <dbReference type="NCBI Taxonomy" id="2838580"/>
    <lineage>
        <taxon>Bacteria</taxon>
        <taxon>Bacillati</taxon>
        <taxon>Bacillota</taxon>
        <taxon>Clostridia</taxon>
        <taxon>Eubacteriales</taxon>
        <taxon>Oscillospiraceae</taxon>
        <taxon>Faecalibacterium</taxon>
    </lineage>
</organism>
<protein>
    <submittedName>
        <fullName evidence="1">Stage V sporulation protein SpoVM</fullName>
    </submittedName>
</protein>
<proteinExistence type="predicted"/>
<dbReference type="EMBL" id="JAHLFH010000012">
    <property type="protein sequence ID" value="MBU3818876.1"/>
    <property type="molecule type" value="Genomic_DNA"/>
</dbReference>
<evidence type="ECO:0000313" key="2">
    <source>
        <dbReference type="Proteomes" id="UP000824178"/>
    </source>
</evidence>
<comment type="caution">
    <text evidence="1">The sequence shown here is derived from an EMBL/GenBank/DDBJ whole genome shotgun (WGS) entry which is preliminary data.</text>
</comment>
<sequence>MQIVVIKSPKVLAGLLRRLFGIKKED</sequence>
<reference evidence="1" key="1">
    <citation type="journal article" date="2021" name="PeerJ">
        <title>Extensive microbial diversity within the chicken gut microbiome revealed by metagenomics and culture.</title>
        <authorList>
            <person name="Gilroy R."/>
            <person name="Ravi A."/>
            <person name="Getino M."/>
            <person name="Pursley I."/>
            <person name="Horton D.L."/>
            <person name="Alikhan N.F."/>
            <person name="Baker D."/>
            <person name="Gharbi K."/>
            <person name="Hall N."/>
            <person name="Watson M."/>
            <person name="Adriaenssens E.M."/>
            <person name="Foster-Nyarko E."/>
            <person name="Jarju S."/>
            <person name="Secka A."/>
            <person name="Antonio M."/>
            <person name="Oren A."/>
            <person name="Chaudhuri R.R."/>
            <person name="La Ragione R."/>
            <person name="Hildebrand F."/>
            <person name="Pallen M.J."/>
        </authorList>
    </citation>
    <scope>NUCLEOTIDE SEQUENCE</scope>
    <source>
        <strain evidence="1">742</strain>
    </source>
</reference>
<accession>A0A9E2NPM0</accession>